<gene>
    <name evidence="2" type="ORF">RM540_14380</name>
</gene>
<sequence length="140" mass="15065">MTDGSSPAGGGAPKSRPRRRGRPKSTTPNRDARVYVRVTAREKAGIEHEAKEAGLSASDYLRRRALDQPVEARVDAEARALLRRLGVNLNQLVRVAHRAGQVEHGDELGAVLAAVRAAVEGLGGEPPEAAREHPFAWHQG</sequence>
<proteinExistence type="predicted"/>
<dbReference type="RefSeq" id="WP_311665341.1">
    <property type="nucleotide sequence ID" value="NZ_JAVRHT010000043.1"/>
</dbReference>
<evidence type="ECO:0000313" key="3">
    <source>
        <dbReference type="Proteomes" id="UP001267426"/>
    </source>
</evidence>
<feature type="region of interest" description="Disordered" evidence="1">
    <location>
        <begin position="1"/>
        <end position="32"/>
    </location>
</feature>
<reference evidence="2 3" key="1">
    <citation type="submission" date="2023-09" db="EMBL/GenBank/DDBJ databases">
        <authorList>
            <person name="Rey-Velasco X."/>
        </authorList>
    </citation>
    <scope>NUCLEOTIDE SEQUENCE [LARGE SCALE GENOMIC DNA]</scope>
    <source>
        <strain evidence="2 3">F394</strain>
    </source>
</reference>
<accession>A0ABU3BUI1</accession>
<dbReference type="EMBL" id="JAVRHT010000043">
    <property type="protein sequence ID" value="MDT0632941.1"/>
    <property type="molecule type" value="Genomic_DNA"/>
</dbReference>
<evidence type="ECO:0008006" key="4">
    <source>
        <dbReference type="Google" id="ProtNLM"/>
    </source>
</evidence>
<evidence type="ECO:0000313" key="2">
    <source>
        <dbReference type="EMBL" id="MDT0632941.1"/>
    </source>
</evidence>
<organism evidence="2 3">
    <name type="scientific">Rubrivirga litoralis</name>
    <dbReference type="NCBI Taxonomy" id="3075598"/>
    <lineage>
        <taxon>Bacteria</taxon>
        <taxon>Pseudomonadati</taxon>
        <taxon>Rhodothermota</taxon>
        <taxon>Rhodothermia</taxon>
        <taxon>Rhodothermales</taxon>
        <taxon>Rubricoccaceae</taxon>
        <taxon>Rubrivirga</taxon>
    </lineage>
</organism>
<dbReference type="Proteomes" id="UP001267426">
    <property type="component" value="Unassembled WGS sequence"/>
</dbReference>
<comment type="caution">
    <text evidence="2">The sequence shown here is derived from an EMBL/GenBank/DDBJ whole genome shotgun (WGS) entry which is preliminary data.</text>
</comment>
<dbReference type="InterPro" id="IPR053842">
    <property type="entry name" value="NikA-like"/>
</dbReference>
<keyword evidence="3" id="KW-1185">Reference proteome</keyword>
<dbReference type="Pfam" id="PF21983">
    <property type="entry name" value="NikA-like"/>
    <property type="match status" value="1"/>
</dbReference>
<protein>
    <recommendedName>
        <fullName evidence="4">Mobilisation protein (MobC)</fullName>
    </recommendedName>
</protein>
<name>A0ABU3BUI1_9BACT</name>
<evidence type="ECO:0000256" key="1">
    <source>
        <dbReference type="SAM" id="MobiDB-lite"/>
    </source>
</evidence>